<dbReference type="Proteomes" id="UP000582659">
    <property type="component" value="Unassembled WGS sequence"/>
</dbReference>
<evidence type="ECO:0000313" key="2">
    <source>
        <dbReference type="EMBL" id="CAD5216129.1"/>
    </source>
</evidence>
<evidence type="ECO:0000313" key="3">
    <source>
        <dbReference type="Proteomes" id="UP000095284"/>
    </source>
</evidence>
<dbReference type="EMBL" id="CAJFCV020000002">
    <property type="protein sequence ID" value="CAG9098809.1"/>
    <property type="molecule type" value="Genomic_DNA"/>
</dbReference>
<dbReference type="AlphaFoldDB" id="A0A1I7SW48"/>
<dbReference type="EMBL" id="CAJFDI010000002">
    <property type="protein sequence ID" value="CAD5216129.1"/>
    <property type="molecule type" value="Genomic_DNA"/>
</dbReference>
<gene>
    <name evidence="2" type="ORF">BXYJ_LOCUS4375</name>
</gene>
<keyword evidence="4" id="KW-1185">Reference proteome</keyword>
<dbReference type="Proteomes" id="UP000659654">
    <property type="component" value="Unassembled WGS sequence"/>
</dbReference>
<reference evidence="2" key="2">
    <citation type="submission" date="2020-09" db="EMBL/GenBank/DDBJ databases">
        <authorList>
            <person name="Kikuchi T."/>
        </authorList>
    </citation>
    <scope>NUCLEOTIDE SEQUENCE</scope>
    <source>
        <strain evidence="2">Ka4C1</strain>
    </source>
</reference>
<dbReference type="Proteomes" id="UP000095284">
    <property type="component" value="Unplaced"/>
</dbReference>
<proteinExistence type="predicted"/>
<dbReference type="SMR" id="A0A1I7SW48"/>
<organism evidence="3 5">
    <name type="scientific">Bursaphelenchus xylophilus</name>
    <name type="common">Pinewood nematode worm</name>
    <name type="synonym">Aphelenchoides xylophilus</name>
    <dbReference type="NCBI Taxonomy" id="6326"/>
    <lineage>
        <taxon>Eukaryota</taxon>
        <taxon>Metazoa</taxon>
        <taxon>Ecdysozoa</taxon>
        <taxon>Nematoda</taxon>
        <taxon>Chromadorea</taxon>
        <taxon>Rhabditida</taxon>
        <taxon>Tylenchina</taxon>
        <taxon>Tylenchomorpha</taxon>
        <taxon>Aphelenchoidea</taxon>
        <taxon>Aphelenchoididae</taxon>
        <taxon>Bursaphelenchus</taxon>
    </lineage>
</organism>
<name>A0A1I7SW48_BURXY</name>
<feature type="region of interest" description="Disordered" evidence="1">
    <location>
        <begin position="787"/>
        <end position="823"/>
    </location>
</feature>
<evidence type="ECO:0000313" key="5">
    <source>
        <dbReference type="WBParaSite" id="BXY_1727800.1"/>
    </source>
</evidence>
<protein>
    <submittedName>
        <fullName evidence="2">(pine wood nematode) hypothetical protein</fullName>
    </submittedName>
</protein>
<evidence type="ECO:0000313" key="4">
    <source>
        <dbReference type="Proteomes" id="UP000659654"/>
    </source>
</evidence>
<sequence>MTEVCMLTRWHFTADTIKQIRVPHPNYPGYRQLEYKDKINSTMDNFELVMDFGNNIQVFVYDDSYRLLFHEFVALYHQSSSQLIRILCDLHPERLRPEQLLFMDMFCDGDFEEVNVPNGTVKLNSIVSVAFLSEEVSNSTISLTPCVDLPDFFYSVSLTNLLRGSKTSRVIEKMEAGCNLADQEIKELAERVSKILSDYYSRRVPFKAEIEMFLRHLFVGLPQKSAASISAKIVPLLINLCSNRFSIRRGRFTRLINHQVRLMNQPINDGPRIVFRIIDCDGTSDRVVSFHRPLHYNLFRCLTVVCTEMASSFEASDIHRLGIYDNHQMIDQLPDAQIQPQQNEFFVQFKHPLIRCVVYDENYHVMVSTFFPFTDPSVEELLFLVQLKSEGKLDFGEMVRMDAVKDNDSVEVLGRNELPKGFDYIFIQMKSKSQNKRDSQASSRKGDRIEEEEKRRKFIKNFWNDRVVISTVADPYMHKEKAITEIITKPEPATKPKGWKNVSSDKKSAMVNADPENNITVFCISHDLILLEKCFFPEAKRVQELKRELCSKSGCPESKVIEVRLAEEQNTKVNLSLVSDDTLVGVGEVVVMQVYVGDSQFIAHSDDLLHELPPHLKNSKFREVLGSRITETDSEEIIKALERGQSLDKKMKTQMVKTIVTEISNIVFGRRPRTKEYELLLAAIAREYPKFDKQQLFEYEGAGWGHPFLHTGNSNFQSRQKSYCRIVQLLMNTKKAVTTPNVRRSRVYTPRKRKPQPEPDMASFCFYEAAQALLNIVDRVVQDEENALPADSLPQKKAGKESLGSQGTSKELYKFNYSNPSLR</sequence>
<reference evidence="5" key="1">
    <citation type="submission" date="2016-11" db="UniProtKB">
        <authorList>
            <consortium name="WormBaseParasite"/>
        </authorList>
    </citation>
    <scope>IDENTIFICATION</scope>
</reference>
<dbReference type="WBParaSite" id="BXY_1727800.1">
    <property type="protein sequence ID" value="BXY_1727800.1"/>
    <property type="gene ID" value="BXY_1727800"/>
</dbReference>
<evidence type="ECO:0000256" key="1">
    <source>
        <dbReference type="SAM" id="MobiDB-lite"/>
    </source>
</evidence>
<accession>A0A1I7SW48</accession>
<dbReference type="OrthoDB" id="10498159at2759"/>